<keyword evidence="2" id="KW-1185">Reference proteome</keyword>
<evidence type="ECO:0000313" key="2">
    <source>
        <dbReference type="Proteomes" id="UP001057402"/>
    </source>
</evidence>
<name>A0ACB9N888_9MYRT</name>
<proteinExistence type="predicted"/>
<accession>A0ACB9N888</accession>
<evidence type="ECO:0000313" key="1">
    <source>
        <dbReference type="EMBL" id="KAI4331336.1"/>
    </source>
</evidence>
<organism evidence="1 2">
    <name type="scientific">Melastoma candidum</name>
    <dbReference type="NCBI Taxonomy" id="119954"/>
    <lineage>
        <taxon>Eukaryota</taxon>
        <taxon>Viridiplantae</taxon>
        <taxon>Streptophyta</taxon>
        <taxon>Embryophyta</taxon>
        <taxon>Tracheophyta</taxon>
        <taxon>Spermatophyta</taxon>
        <taxon>Magnoliopsida</taxon>
        <taxon>eudicotyledons</taxon>
        <taxon>Gunneridae</taxon>
        <taxon>Pentapetalae</taxon>
        <taxon>rosids</taxon>
        <taxon>malvids</taxon>
        <taxon>Myrtales</taxon>
        <taxon>Melastomataceae</taxon>
        <taxon>Melastomatoideae</taxon>
        <taxon>Melastomateae</taxon>
        <taxon>Melastoma</taxon>
    </lineage>
</organism>
<protein>
    <submittedName>
        <fullName evidence="1">Uncharacterized protein</fullName>
    </submittedName>
</protein>
<dbReference type="Proteomes" id="UP001057402">
    <property type="component" value="Chromosome 8"/>
</dbReference>
<comment type="caution">
    <text evidence="1">The sequence shown here is derived from an EMBL/GenBank/DDBJ whole genome shotgun (WGS) entry which is preliminary data.</text>
</comment>
<gene>
    <name evidence="1" type="ORF">MLD38_029529</name>
</gene>
<reference evidence="2" key="1">
    <citation type="journal article" date="2023" name="Front. Plant Sci.">
        <title>Chromosomal-level genome assembly of Melastoma candidum provides insights into trichome evolution.</title>
        <authorList>
            <person name="Zhong Y."/>
            <person name="Wu W."/>
            <person name="Sun C."/>
            <person name="Zou P."/>
            <person name="Liu Y."/>
            <person name="Dai S."/>
            <person name="Zhou R."/>
        </authorList>
    </citation>
    <scope>NUCLEOTIDE SEQUENCE [LARGE SCALE GENOMIC DNA]</scope>
</reference>
<sequence>MAAALCLDGLAFLVLLLRLADAQNHATYIVLINPNSTKPSVFPTHSHWYSSSLSSSSEAVPPPTILHTYSTLFPGFSASIPASSLPTLRGLPHVLSVIPERRRPLATTRSPLFLGISSSSSSPLLHFSDFGSDLVVAVIDTGITPSHPSFSDTGLGPVSSKWKGQCVAANGFPSSACNRKLIGARFFSQGYEASNGKMNATTESRSPLDTDGHGTHTASIAAGRYVPDASTLGYARGVAAGMAPKARLAAYKVCWNSGCYDSDILAAFDAAVADGVDVISLSVGGVVVPYYLDAIAIGAFAAMETGVYVSASGGNGGPGGLTVTNVAPWVTTVGAGAIDRSFPADVKLGNRRVIPGVSIYGGPGLETGHMFPLFYTGDSEGTDGYSASLCLEGSLVPKAVKGKIVVCDRGINSRAAKGEVVRKAGGVGMILANGVFDGEGLVADCHVLPATAVGATGGDEIRKYIETASKPGSKSPPTATIIFKGTKLRVRPAPVVASFSARGPNPESPEILKPDVIAPGLNILAAWPDNVSPSGLSSDKRRTAFNILSGTSMACPHVSGLAALLKAAHPEWSPAAIRSALMTTAYTVDNRGETMLDESSGNTSTVMDYGAGHVHPEKAMDPGLIYDLTSYDYVDFLCNSNYTANNIQVVTRKTADCSRAKRAGHAGNLNYPSMVAVFQQYGRPKMSTHFIRTATNVGDANSVYQVTVRPPMGVKVTVRPERLAFRRTGQKLNFLVRVETRAKKLAPGGSSTRSGLITWSDGKRTVTSPLVVTLQQPL</sequence>
<dbReference type="EMBL" id="CM042887">
    <property type="protein sequence ID" value="KAI4331336.1"/>
    <property type="molecule type" value="Genomic_DNA"/>
</dbReference>